<keyword evidence="3" id="KW-1185">Reference proteome</keyword>
<feature type="compositionally biased region" description="Polar residues" evidence="1">
    <location>
        <begin position="11"/>
        <end position="20"/>
    </location>
</feature>
<organism evidence="2 3">
    <name type="scientific">Stylosanthes scabra</name>
    <dbReference type="NCBI Taxonomy" id="79078"/>
    <lineage>
        <taxon>Eukaryota</taxon>
        <taxon>Viridiplantae</taxon>
        <taxon>Streptophyta</taxon>
        <taxon>Embryophyta</taxon>
        <taxon>Tracheophyta</taxon>
        <taxon>Spermatophyta</taxon>
        <taxon>Magnoliopsida</taxon>
        <taxon>eudicotyledons</taxon>
        <taxon>Gunneridae</taxon>
        <taxon>Pentapetalae</taxon>
        <taxon>rosids</taxon>
        <taxon>fabids</taxon>
        <taxon>Fabales</taxon>
        <taxon>Fabaceae</taxon>
        <taxon>Papilionoideae</taxon>
        <taxon>50 kb inversion clade</taxon>
        <taxon>dalbergioids sensu lato</taxon>
        <taxon>Dalbergieae</taxon>
        <taxon>Pterocarpus clade</taxon>
        <taxon>Stylosanthes</taxon>
    </lineage>
</organism>
<gene>
    <name evidence="2" type="ORF">PIB30_039621</name>
</gene>
<evidence type="ECO:0000256" key="1">
    <source>
        <dbReference type="SAM" id="MobiDB-lite"/>
    </source>
</evidence>
<feature type="region of interest" description="Disordered" evidence="1">
    <location>
        <begin position="1"/>
        <end position="36"/>
    </location>
</feature>
<feature type="region of interest" description="Disordered" evidence="1">
    <location>
        <begin position="58"/>
        <end position="104"/>
    </location>
</feature>
<accession>A0ABU6QDS6</accession>
<dbReference type="Proteomes" id="UP001341840">
    <property type="component" value="Unassembled WGS sequence"/>
</dbReference>
<name>A0ABU6QDS6_9FABA</name>
<protein>
    <submittedName>
        <fullName evidence="2">Uncharacterized protein</fullName>
    </submittedName>
</protein>
<sequence length="126" mass="14323">MAYQPPHNRQPYPSNTNSQRSYEEAFQVSQQENKEMKEVAKRTETQISHLTDLMTKFANQMLPSTSTPPPPPNPSPLPSQPLPNPKGGISVVEKGNEEKEKRKARTKWLLELIVKANEMVDSDHED</sequence>
<feature type="compositionally biased region" description="Pro residues" evidence="1">
    <location>
        <begin position="66"/>
        <end position="84"/>
    </location>
</feature>
<comment type="caution">
    <text evidence="2">The sequence shown here is derived from an EMBL/GenBank/DDBJ whole genome shotgun (WGS) entry which is preliminary data.</text>
</comment>
<evidence type="ECO:0000313" key="2">
    <source>
        <dbReference type="EMBL" id="MED6110086.1"/>
    </source>
</evidence>
<reference evidence="2 3" key="1">
    <citation type="journal article" date="2023" name="Plants (Basel)">
        <title>Bridging the Gap: Combining Genomics and Transcriptomics Approaches to Understand Stylosanthes scabra, an Orphan Legume from the Brazilian Caatinga.</title>
        <authorList>
            <person name="Ferreira-Neto J.R.C."/>
            <person name="da Silva M.D."/>
            <person name="Binneck E."/>
            <person name="de Melo N.F."/>
            <person name="da Silva R.H."/>
            <person name="de Melo A.L.T.M."/>
            <person name="Pandolfi V."/>
            <person name="Bustamante F.O."/>
            <person name="Brasileiro-Vidal A.C."/>
            <person name="Benko-Iseppon A.M."/>
        </authorList>
    </citation>
    <scope>NUCLEOTIDE SEQUENCE [LARGE SCALE GENOMIC DNA]</scope>
    <source>
        <tissue evidence="2">Leaves</tissue>
    </source>
</reference>
<dbReference type="EMBL" id="JASCZI010000210">
    <property type="protein sequence ID" value="MED6110086.1"/>
    <property type="molecule type" value="Genomic_DNA"/>
</dbReference>
<evidence type="ECO:0000313" key="3">
    <source>
        <dbReference type="Proteomes" id="UP001341840"/>
    </source>
</evidence>
<proteinExistence type="predicted"/>